<dbReference type="Gene3D" id="1.10.12.10">
    <property type="entry name" value="Lyase 2-enoyl-coa Hydratase, Chain A, domain 2"/>
    <property type="match status" value="1"/>
</dbReference>
<comment type="similarity">
    <text evidence="1 3">Belongs to the enoyl-CoA hydratase/isomerase family.</text>
</comment>
<dbReference type="FunFam" id="3.90.226.10:FF:000009">
    <property type="entry name" value="Carnitinyl-CoA dehydratase"/>
    <property type="match status" value="1"/>
</dbReference>
<dbReference type="PROSITE" id="PS00166">
    <property type="entry name" value="ENOYL_COA_HYDRATASE"/>
    <property type="match status" value="1"/>
</dbReference>
<evidence type="ECO:0000313" key="4">
    <source>
        <dbReference type="Proteomes" id="UP000887574"/>
    </source>
</evidence>
<dbReference type="SUPFAM" id="SSF52096">
    <property type="entry name" value="ClpP/crotonase"/>
    <property type="match status" value="1"/>
</dbReference>
<dbReference type="InterPro" id="IPR014748">
    <property type="entry name" value="Enoyl-CoA_hydra_C"/>
</dbReference>
<dbReference type="Pfam" id="PF00378">
    <property type="entry name" value="ECH_1"/>
    <property type="match status" value="1"/>
</dbReference>
<evidence type="ECO:0000256" key="1">
    <source>
        <dbReference type="ARBA" id="ARBA00005254"/>
    </source>
</evidence>
<proteinExistence type="inferred from homology"/>
<dbReference type="CDD" id="cd06558">
    <property type="entry name" value="crotonase-like"/>
    <property type="match status" value="1"/>
</dbReference>
<dbReference type="WBParaSite" id="jg13416">
    <property type="protein sequence ID" value="jg13416"/>
    <property type="gene ID" value="jg13416"/>
</dbReference>
<evidence type="ECO:0000256" key="2">
    <source>
        <dbReference type="ARBA" id="ARBA00023239"/>
    </source>
</evidence>
<accession>A0A915CWR7</accession>
<evidence type="ECO:0000313" key="5">
    <source>
        <dbReference type="WBParaSite" id="jg13416"/>
    </source>
</evidence>
<reference evidence="5" key="1">
    <citation type="submission" date="2022-11" db="UniProtKB">
        <authorList>
            <consortium name="WormBaseParasite"/>
        </authorList>
    </citation>
    <scope>IDENTIFICATION</scope>
</reference>
<name>A0A915CWR7_9BILA</name>
<keyword evidence="2" id="KW-0456">Lyase</keyword>
<dbReference type="GO" id="GO:0005739">
    <property type="term" value="C:mitochondrion"/>
    <property type="evidence" value="ECO:0007669"/>
    <property type="project" value="TreeGrafter"/>
</dbReference>
<dbReference type="AlphaFoldDB" id="A0A915CWR7"/>
<organism evidence="4 5">
    <name type="scientific">Ditylenchus dipsaci</name>
    <dbReference type="NCBI Taxonomy" id="166011"/>
    <lineage>
        <taxon>Eukaryota</taxon>
        <taxon>Metazoa</taxon>
        <taxon>Ecdysozoa</taxon>
        <taxon>Nematoda</taxon>
        <taxon>Chromadorea</taxon>
        <taxon>Rhabditida</taxon>
        <taxon>Tylenchina</taxon>
        <taxon>Tylenchomorpha</taxon>
        <taxon>Sphaerularioidea</taxon>
        <taxon>Anguinidae</taxon>
        <taxon>Anguininae</taxon>
        <taxon>Ditylenchus</taxon>
    </lineage>
</organism>
<protein>
    <submittedName>
        <fullName evidence="5">Enoyl-CoA hydratase</fullName>
    </submittedName>
</protein>
<dbReference type="InterPro" id="IPR018376">
    <property type="entry name" value="Enoyl-CoA_hyd/isom_CS"/>
</dbReference>
<dbReference type="Proteomes" id="UP000887574">
    <property type="component" value="Unplaced"/>
</dbReference>
<sequence length="271" mass="29298">MTPTTRCTPNVDLPFKLEKQGGEFTGVVVGHLDNAKTKNAISRHFLGILEKCVDELKFDREARVLILKSNVGGVFCAGADLKERKGFSQDEVRAFSDTLRGLMNELSNLPMPVIAAIDGHALGGGLEMALACDIRICSPKSKLGLPETRWAIIPGAGGTQRLPRLVGIAKAKELIMTGKVLSGNEAEELGIVNHVDEDPFGKALEIAKEILKRGPLAIRLAKIAINQGSQVELNSAMAIEQQCYAQTLPTKDRLEGLAAFAEKRDPIYKGE</sequence>
<dbReference type="FunFam" id="1.10.12.10:FF:000001">
    <property type="entry name" value="Probable enoyl-CoA hydratase, mitochondrial"/>
    <property type="match status" value="1"/>
</dbReference>
<dbReference type="PANTHER" id="PTHR11941:SF171">
    <property type="entry name" value="SD19268P"/>
    <property type="match status" value="1"/>
</dbReference>
<dbReference type="Gene3D" id="3.90.226.10">
    <property type="entry name" value="2-enoyl-CoA Hydratase, Chain A, domain 1"/>
    <property type="match status" value="1"/>
</dbReference>
<dbReference type="GO" id="GO:0004300">
    <property type="term" value="F:enoyl-CoA hydratase activity"/>
    <property type="evidence" value="ECO:0007669"/>
    <property type="project" value="UniProtKB-ARBA"/>
</dbReference>
<evidence type="ECO:0000256" key="3">
    <source>
        <dbReference type="RuleBase" id="RU003707"/>
    </source>
</evidence>
<dbReference type="PANTHER" id="PTHR11941">
    <property type="entry name" value="ENOYL-COA HYDRATASE-RELATED"/>
    <property type="match status" value="1"/>
</dbReference>
<dbReference type="GO" id="GO:0006635">
    <property type="term" value="P:fatty acid beta-oxidation"/>
    <property type="evidence" value="ECO:0007669"/>
    <property type="project" value="TreeGrafter"/>
</dbReference>
<dbReference type="InterPro" id="IPR029045">
    <property type="entry name" value="ClpP/crotonase-like_dom_sf"/>
</dbReference>
<keyword evidence="4" id="KW-1185">Reference proteome</keyword>
<dbReference type="InterPro" id="IPR001753">
    <property type="entry name" value="Enoyl-CoA_hydra/iso"/>
</dbReference>